<dbReference type="SUPFAM" id="SSF53850">
    <property type="entry name" value="Periplasmic binding protein-like II"/>
    <property type="match status" value="1"/>
</dbReference>
<name>A0A653KWA1_AERVE</name>
<dbReference type="GO" id="GO:0030288">
    <property type="term" value="C:outer membrane-bounded periplasmic space"/>
    <property type="evidence" value="ECO:0007669"/>
    <property type="project" value="UniProtKB-ARBA"/>
</dbReference>
<reference evidence="3 4" key="1">
    <citation type="submission" date="2019-10" db="EMBL/GenBank/DDBJ databases">
        <authorList>
            <person name="Karimi E."/>
        </authorList>
    </citation>
    <scope>NUCLEOTIDE SEQUENCE [LARGE SCALE GENOMIC DNA]</scope>
    <source>
        <strain evidence="3">Aeromonas sp. 8C</strain>
    </source>
</reference>
<dbReference type="AlphaFoldDB" id="A0A653KWA1"/>
<dbReference type="InterPro" id="IPR030678">
    <property type="entry name" value="Peptide/Ni-bd"/>
</dbReference>
<sequence>MMSQSPSGLTSSERDLQEADFQESKDMPSTITAGERRLPPIIRATAITLTLCWSPFGWSATLPADLKWESNNQDPLYADPAAKRGGTFRTFMTSFPLTLRKYGPDSNGGFAGYVRETNLPLLSTHPVTGNPMPMLANEWAFGADNKTLYFRINPKARWSDGQPVTADDWLFTLKMMRSKEINDPWYNNYYSTQITDITKFDDHTLAITSGTEKSRQDLLESLPISPEPSHAIKLTANWVKEYNWKVLPVTGPYQIEQVKKGKSVTFKRVENWWGDDERYFQHRFNPARIEIKVLRDLNIAWQHFLRGDLDTFPLVMPNWWHDKTKTAEFEKGYIERIWFYNQTPQPPMGLYLNTADPLLRNLDVRLGIQHALNFDKMLATLLRGDYQRLNSYGSGQGDFTNSELKARPFDPKLAREYFAKAGFNKVGPQGILQNDKGQSLTLAITYTTAEHAQRLTLLREEAKKAGLNLELNLMDASAGFKSMLEKKHQSAWMAWAGSRYPAYWEFFHKVNANKPQTNNIMNIDDDAITALVEQYDKEFDFAKKAALSRQIQQRLYELASFVPAYQVPYTREGAWRWIKLPKVPATPKSEQLYWPLGGDNSGYSYGGLLWIDEEAKAQTKAAIKANKTFPVVLLTDTTYRQP</sequence>
<dbReference type="GO" id="GO:1904680">
    <property type="term" value="F:peptide transmembrane transporter activity"/>
    <property type="evidence" value="ECO:0007669"/>
    <property type="project" value="TreeGrafter"/>
</dbReference>
<dbReference type="GO" id="GO:0015833">
    <property type="term" value="P:peptide transport"/>
    <property type="evidence" value="ECO:0007669"/>
    <property type="project" value="TreeGrafter"/>
</dbReference>
<dbReference type="EMBL" id="CABWLC010000006">
    <property type="protein sequence ID" value="VXA82759.1"/>
    <property type="molecule type" value="Genomic_DNA"/>
</dbReference>
<evidence type="ECO:0000259" key="2">
    <source>
        <dbReference type="Pfam" id="PF00496"/>
    </source>
</evidence>
<evidence type="ECO:0000256" key="1">
    <source>
        <dbReference type="SAM" id="MobiDB-lite"/>
    </source>
</evidence>
<organism evidence="3 4">
    <name type="scientific">Aeromonas veronii</name>
    <dbReference type="NCBI Taxonomy" id="654"/>
    <lineage>
        <taxon>Bacteria</taxon>
        <taxon>Pseudomonadati</taxon>
        <taxon>Pseudomonadota</taxon>
        <taxon>Gammaproteobacteria</taxon>
        <taxon>Aeromonadales</taxon>
        <taxon>Aeromonadaceae</taxon>
        <taxon>Aeromonas</taxon>
    </lineage>
</organism>
<feature type="region of interest" description="Disordered" evidence="1">
    <location>
        <begin position="1"/>
        <end position="34"/>
    </location>
</feature>
<feature type="domain" description="Solute-binding protein family 5" evidence="2">
    <location>
        <begin position="131"/>
        <end position="510"/>
    </location>
</feature>
<dbReference type="Pfam" id="PF00496">
    <property type="entry name" value="SBP_bac_5"/>
    <property type="match status" value="1"/>
</dbReference>
<dbReference type="InterPro" id="IPR039424">
    <property type="entry name" value="SBP_5"/>
</dbReference>
<dbReference type="Gene3D" id="3.40.190.10">
    <property type="entry name" value="Periplasmic binding protein-like II"/>
    <property type="match status" value="1"/>
</dbReference>
<accession>A0A653KWA1</accession>
<feature type="compositionally biased region" description="Basic and acidic residues" evidence="1">
    <location>
        <begin position="12"/>
        <end position="26"/>
    </location>
</feature>
<dbReference type="Proteomes" id="UP000439123">
    <property type="component" value="Unassembled WGS sequence"/>
</dbReference>
<dbReference type="PANTHER" id="PTHR30290">
    <property type="entry name" value="PERIPLASMIC BINDING COMPONENT OF ABC TRANSPORTER"/>
    <property type="match status" value="1"/>
</dbReference>
<dbReference type="InterPro" id="IPR000914">
    <property type="entry name" value="SBP_5_dom"/>
</dbReference>
<dbReference type="GO" id="GO:0043190">
    <property type="term" value="C:ATP-binding cassette (ABC) transporter complex"/>
    <property type="evidence" value="ECO:0007669"/>
    <property type="project" value="InterPro"/>
</dbReference>
<evidence type="ECO:0000313" key="3">
    <source>
        <dbReference type="EMBL" id="VXA82759.1"/>
    </source>
</evidence>
<proteinExistence type="predicted"/>
<dbReference type="PIRSF" id="PIRSF002741">
    <property type="entry name" value="MppA"/>
    <property type="match status" value="1"/>
</dbReference>
<protein>
    <recommendedName>
        <fullName evidence="2">Solute-binding protein family 5 domain-containing protein</fullName>
    </recommendedName>
</protein>
<feature type="compositionally biased region" description="Polar residues" evidence="1">
    <location>
        <begin position="1"/>
        <end position="11"/>
    </location>
</feature>
<gene>
    <name evidence="3" type="ORF">AERO8C_140184</name>
</gene>
<dbReference type="Gene3D" id="3.10.105.10">
    <property type="entry name" value="Dipeptide-binding Protein, Domain 3"/>
    <property type="match status" value="1"/>
</dbReference>
<dbReference type="CDD" id="cd08497">
    <property type="entry name" value="MbnE-like"/>
    <property type="match status" value="1"/>
</dbReference>
<evidence type="ECO:0000313" key="4">
    <source>
        <dbReference type="Proteomes" id="UP000439123"/>
    </source>
</evidence>